<feature type="compositionally biased region" description="Polar residues" evidence="1">
    <location>
        <begin position="138"/>
        <end position="160"/>
    </location>
</feature>
<evidence type="ECO:0000313" key="2">
    <source>
        <dbReference type="EMBL" id="GLD62854.1"/>
    </source>
</evidence>
<reference evidence="2" key="1">
    <citation type="submission" date="2022-08" db="EMBL/GenBank/DDBJ databases">
        <title>Genome sequencing of akame (Lates japonicus).</title>
        <authorList>
            <person name="Hashiguchi Y."/>
            <person name="Takahashi H."/>
        </authorList>
    </citation>
    <scope>NUCLEOTIDE SEQUENCE</scope>
    <source>
        <strain evidence="2">Kochi</strain>
    </source>
</reference>
<evidence type="ECO:0000256" key="1">
    <source>
        <dbReference type="SAM" id="MobiDB-lite"/>
    </source>
</evidence>
<dbReference type="AlphaFoldDB" id="A0AAD3N119"/>
<accession>A0AAD3N119</accession>
<dbReference type="Proteomes" id="UP001279410">
    <property type="component" value="Unassembled WGS sequence"/>
</dbReference>
<protein>
    <submittedName>
        <fullName evidence="2">Zinc finger MIZ domain-containing protein 1-like isoform X1</fullName>
    </submittedName>
</protein>
<name>A0AAD3N119_LATJO</name>
<proteinExistence type="predicted"/>
<evidence type="ECO:0000313" key="3">
    <source>
        <dbReference type="Proteomes" id="UP001279410"/>
    </source>
</evidence>
<organism evidence="2 3">
    <name type="scientific">Lates japonicus</name>
    <name type="common">Japanese lates</name>
    <dbReference type="NCBI Taxonomy" id="270547"/>
    <lineage>
        <taxon>Eukaryota</taxon>
        <taxon>Metazoa</taxon>
        <taxon>Chordata</taxon>
        <taxon>Craniata</taxon>
        <taxon>Vertebrata</taxon>
        <taxon>Euteleostomi</taxon>
        <taxon>Actinopterygii</taxon>
        <taxon>Neopterygii</taxon>
        <taxon>Teleostei</taxon>
        <taxon>Neoteleostei</taxon>
        <taxon>Acanthomorphata</taxon>
        <taxon>Carangaria</taxon>
        <taxon>Carangaria incertae sedis</taxon>
        <taxon>Centropomidae</taxon>
        <taxon>Lates</taxon>
    </lineage>
</organism>
<sequence length="170" mass="18476">MCLRCVCITCWVCEQTNPDPGKPFLSVSPGVPYGSVARQTARLTTPAHSLATERNQPPGWVSVGDHRLGIDQHLTEPAGRAQCWTWWNGHPPPVLHRTSPSLLRTCRWVAALHKAAATATATVAAYKSPEQGHEPIPMSSSFQMGPNQAYNSQFMNQPGQRPSVPPGNMG</sequence>
<feature type="region of interest" description="Disordered" evidence="1">
    <location>
        <begin position="126"/>
        <end position="170"/>
    </location>
</feature>
<gene>
    <name evidence="2" type="ORF">AKAME5_001453000</name>
</gene>
<dbReference type="EMBL" id="BRZM01000056">
    <property type="protein sequence ID" value="GLD62854.1"/>
    <property type="molecule type" value="Genomic_DNA"/>
</dbReference>
<keyword evidence="3" id="KW-1185">Reference proteome</keyword>
<comment type="caution">
    <text evidence="2">The sequence shown here is derived from an EMBL/GenBank/DDBJ whole genome shotgun (WGS) entry which is preliminary data.</text>
</comment>